<reference evidence="2" key="1">
    <citation type="journal article" date="2019" name="Int. J. Syst. Evol. Microbiol.">
        <title>The Global Catalogue of Microorganisms (GCM) 10K type strain sequencing project: providing services to taxonomists for standard genome sequencing and annotation.</title>
        <authorList>
            <consortium name="The Broad Institute Genomics Platform"/>
            <consortium name="The Broad Institute Genome Sequencing Center for Infectious Disease"/>
            <person name="Wu L."/>
            <person name="Ma J."/>
        </authorList>
    </citation>
    <scope>NUCLEOTIDE SEQUENCE [LARGE SCALE GENOMIC DNA]</scope>
    <source>
        <strain evidence="2">KCTC 23701</strain>
    </source>
</reference>
<name>A0ABQ3GZ56_9NEIS</name>
<dbReference type="EMBL" id="BMYO01000003">
    <property type="protein sequence ID" value="GHD60764.1"/>
    <property type="molecule type" value="Genomic_DNA"/>
</dbReference>
<organism evidence="1 2">
    <name type="scientific">Jeongeupia chitinilytica</name>
    <dbReference type="NCBI Taxonomy" id="1041641"/>
    <lineage>
        <taxon>Bacteria</taxon>
        <taxon>Pseudomonadati</taxon>
        <taxon>Pseudomonadota</taxon>
        <taxon>Betaproteobacteria</taxon>
        <taxon>Neisseriales</taxon>
        <taxon>Chitinibacteraceae</taxon>
        <taxon>Jeongeupia</taxon>
    </lineage>
</organism>
<proteinExistence type="predicted"/>
<protein>
    <submittedName>
        <fullName evidence="1">Uncharacterized protein</fullName>
    </submittedName>
</protein>
<evidence type="ECO:0000313" key="1">
    <source>
        <dbReference type="EMBL" id="GHD60764.1"/>
    </source>
</evidence>
<sequence>MKMNVPTAQYKVSTQDLIFAITSLPPSTVADVCGVGIDQVQRWKVGADPLPFAVYQLLRFFGMRTVPSGFGAWSGWRFTEDTIIPPGGGRRDGARIQDVMFIRHWYIDRQLLERQSNLIDDLTRQLDFYKRQCTLEARYGLMLATLFGNGGHLAT</sequence>
<keyword evidence="2" id="KW-1185">Reference proteome</keyword>
<comment type="caution">
    <text evidence="1">The sequence shown here is derived from an EMBL/GenBank/DDBJ whole genome shotgun (WGS) entry which is preliminary data.</text>
</comment>
<dbReference type="RefSeq" id="WP_189459489.1">
    <property type="nucleotide sequence ID" value="NZ_BMYO01000003.1"/>
</dbReference>
<accession>A0ABQ3GZ56</accession>
<dbReference type="Proteomes" id="UP000604737">
    <property type="component" value="Unassembled WGS sequence"/>
</dbReference>
<evidence type="ECO:0000313" key="2">
    <source>
        <dbReference type="Proteomes" id="UP000604737"/>
    </source>
</evidence>
<gene>
    <name evidence="1" type="ORF">GCM10007350_14300</name>
</gene>